<proteinExistence type="predicted"/>
<dbReference type="AlphaFoldDB" id="A0A9W3BN45"/>
<organism evidence="3 4">
    <name type="scientific">Biomphalaria glabrata</name>
    <name type="common">Bloodfluke planorb</name>
    <name type="synonym">Freshwater snail</name>
    <dbReference type="NCBI Taxonomy" id="6526"/>
    <lineage>
        <taxon>Eukaryota</taxon>
        <taxon>Metazoa</taxon>
        <taxon>Spiralia</taxon>
        <taxon>Lophotrochozoa</taxon>
        <taxon>Mollusca</taxon>
        <taxon>Gastropoda</taxon>
        <taxon>Heterobranchia</taxon>
        <taxon>Euthyneura</taxon>
        <taxon>Panpulmonata</taxon>
        <taxon>Hygrophila</taxon>
        <taxon>Lymnaeoidea</taxon>
        <taxon>Planorbidae</taxon>
        <taxon>Biomphalaria</taxon>
    </lineage>
</organism>
<evidence type="ECO:0000256" key="2">
    <source>
        <dbReference type="SAM" id="MobiDB-lite"/>
    </source>
</evidence>
<name>A0A9W3BN45_BIOGL</name>
<dbReference type="RefSeq" id="XP_055900941.1">
    <property type="nucleotide sequence ID" value="XM_056044966.1"/>
</dbReference>
<keyword evidence="3" id="KW-1185">Reference proteome</keyword>
<sequence>MVMEFLKGLEQAMKLGLSKESFIEESKTKQMELENMLLDKRLQSQTFEKTSEQTLSQRLERQTQEKQEQTSLEIRQIQNELTQINDTLKNFIGLISSKINRESHEEIFKNGISDGMRFNDTRVKQLQTSFQFTDSKEKKLQNPMQSIDTKEIELNHSIPLKDTEEIELNHLIPLKDTEEIELNHSILLKDTEEIELNHSIPLKDTEGIELNNSVLLMNRKENELPNMMLESQANDLTIMPSLTILCDLSEKQQVVNEVKKEIQTKPFINQIPSQADVCSLVEFNNSEAPPGCLKNSSLFPTPTNPPSVPKKRNETSGLGIAKSRPDTNRLGNRFVITTLNTKSNDASISQFSDIGRHEITSGNKELRAVETIHQLELEEPSVHNCFTIESSQTFAKNHTIFCTNYYSTEPVPCKVCICLHFDKMNRLNVQACVSPDSVNTKWPVFLVGEGEIYNPATKKFSHLWTFDSCRCSKPDNGQPVRVDAEVCLMTSWANYKKVTYVNIAQRQFVRDNYMRIKYRLNAYYKEC</sequence>
<gene>
    <name evidence="4" type="primary">LOC129928813</name>
</gene>
<evidence type="ECO:0000313" key="4">
    <source>
        <dbReference type="RefSeq" id="XP_055900941.1"/>
    </source>
</evidence>
<dbReference type="Proteomes" id="UP001165740">
    <property type="component" value="Chromosome 10"/>
</dbReference>
<evidence type="ECO:0000256" key="1">
    <source>
        <dbReference type="SAM" id="Coils"/>
    </source>
</evidence>
<dbReference type="OrthoDB" id="2190171at2759"/>
<protein>
    <submittedName>
        <fullName evidence="4">Uncharacterized protein LOC129928813</fullName>
    </submittedName>
</protein>
<dbReference type="GeneID" id="129928813"/>
<reference evidence="4" key="1">
    <citation type="submission" date="2025-08" db="UniProtKB">
        <authorList>
            <consortium name="RefSeq"/>
        </authorList>
    </citation>
    <scope>IDENTIFICATION</scope>
</reference>
<evidence type="ECO:0000313" key="3">
    <source>
        <dbReference type="Proteomes" id="UP001165740"/>
    </source>
</evidence>
<accession>A0A9W3BN45</accession>
<keyword evidence="1" id="KW-0175">Coiled coil</keyword>
<feature type="coiled-coil region" evidence="1">
    <location>
        <begin position="60"/>
        <end position="87"/>
    </location>
</feature>
<feature type="region of interest" description="Disordered" evidence="2">
    <location>
        <begin position="294"/>
        <end position="324"/>
    </location>
</feature>